<keyword evidence="2" id="KW-0812">Transmembrane</keyword>
<feature type="transmembrane region" description="Helical" evidence="2">
    <location>
        <begin position="39"/>
        <end position="64"/>
    </location>
</feature>
<dbReference type="EMBL" id="AUPL01001450">
    <property type="protein sequence ID" value="ESL10810.1"/>
    <property type="molecule type" value="Genomic_DNA"/>
</dbReference>
<dbReference type="OrthoDB" id="2126698at2759"/>
<keyword evidence="2" id="KW-0472">Membrane</keyword>
<dbReference type="InterPro" id="IPR002528">
    <property type="entry name" value="MATE_fam"/>
</dbReference>
<feature type="transmembrane region" description="Helical" evidence="2">
    <location>
        <begin position="196"/>
        <end position="219"/>
    </location>
</feature>
<dbReference type="PANTHER" id="PTHR11206">
    <property type="entry name" value="MULTIDRUG RESISTANCE PROTEIN"/>
    <property type="match status" value="1"/>
</dbReference>
<evidence type="ECO:0008006" key="5">
    <source>
        <dbReference type="Google" id="ProtNLM"/>
    </source>
</evidence>
<comment type="caution">
    <text evidence="3">The sequence shown here is derived from an EMBL/GenBank/DDBJ whole genome shotgun (WGS) entry which is preliminary data.</text>
</comment>
<evidence type="ECO:0000256" key="2">
    <source>
        <dbReference type="SAM" id="Phobius"/>
    </source>
</evidence>
<feature type="transmembrane region" description="Helical" evidence="2">
    <location>
        <begin position="76"/>
        <end position="102"/>
    </location>
</feature>
<dbReference type="VEuPathDB" id="TriTrypDB:TRSC58_01450"/>
<feature type="transmembrane region" description="Helical" evidence="2">
    <location>
        <begin position="225"/>
        <end position="244"/>
    </location>
</feature>
<keyword evidence="4" id="KW-1185">Reference proteome</keyword>
<feature type="transmembrane region" description="Helical" evidence="2">
    <location>
        <begin position="418"/>
        <end position="438"/>
    </location>
</feature>
<feature type="transmembrane region" description="Helical" evidence="2">
    <location>
        <begin position="342"/>
        <end position="365"/>
    </location>
</feature>
<dbReference type="AlphaFoldDB" id="A0A061J8Z6"/>
<evidence type="ECO:0000256" key="1">
    <source>
        <dbReference type="ARBA" id="ARBA00010199"/>
    </source>
</evidence>
<proteinExistence type="inferred from homology"/>
<accession>A0A061J8Z6</accession>
<feature type="transmembrane region" description="Helical" evidence="2">
    <location>
        <begin position="166"/>
        <end position="184"/>
    </location>
</feature>
<dbReference type="GO" id="GO:0015297">
    <property type="term" value="F:antiporter activity"/>
    <property type="evidence" value="ECO:0007669"/>
    <property type="project" value="InterPro"/>
</dbReference>
<protein>
    <recommendedName>
        <fullName evidence="5">Membrane transporter protein</fullName>
    </recommendedName>
</protein>
<gene>
    <name evidence="3" type="ORF">TRSC58_01450</name>
</gene>
<dbReference type="GO" id="GO:0042910">
    <property type="term" value="F:xenobiotic transmembrane transporter activity"/>
    <property type="evidence" value="ECO:0007669"/>
    <property type="project" value="InterPro"/>
</dbReference>
<dbReference type="NCBIfam" id="TIGR00797">
    <property type="entry name" value="matE"/>
    <property type="match status" value="1"/>
</dbReference>
<feature type="transmembrane region" description="Helical" evidence="2">
    <location>
        <begin position="444"/>
        <end position="466"/>
    </location>
</feature>
<feature type="transmembrane region" description="Helical" evidence="2">
    <location>
        <begin position="128"/>
        <end position="146"/>
    </location>
</feature>
<evidence type="ECO:0000313" key="4">
    <source>
        <dbReference type="Proteomes" id="UP000031737"/>
    </source>
</evidence>
<feature type="transmembrane region" description="Helical" evidence="2">
    <location>
        <begin position="304"/>
        <end position="330"/>
    </location>
</feature>
<keyword evidence="2" id="KW-1133">Transmembrane helix</keyword>
<reference evidence="3 4" key="1">
    <citation type="submission" date="2013-07" db="EMBL/GenBank/DDBJ databases">
        <authorList>
            <person name="Stoco P.H."/>
            <person name="Wagner G."/>
            <person name="Gerber A."/>
            <person name="Zaha A."/>
            <person name="Thompson C."/>
            <person name="Bartholomeu D.C."/>
            <person name="Luckemeyer D.D."/>
            <person name="Bahia D."/>
            <person name="Loreto E."/>
            <person name="Prestes E.B."/>
            <person name="Lima F.M."/>
            <person name="Rodrigues-Luiz G."/>
            <person name="Vallejo G.A."/>
            <person name="Filho J.F."/>
            <person name="Monteiro K.M."/>
            <person name="Tyler K.M."/>
            <person name="de Almeida L.G."/>
            <person name="Ortiz M.F."/>
            <person name="Siervo M.A."/>
            <person name="de Moraes M.H."/>
            <person name="Cunha O.L."/>
            <person name="Mendonca-Neto R."/>
            <person name="Silva R."/>
            <person name="Teixeira S.M."/>
            <person name="Murta S.M."/>
            <person name="Sincero T.C."/>
            <person name="Mendes T.A."/>
            <person name="Urmenyi T.P."/>
            <person name="Silva V.G."/>
            <person name="da Rocha W.D."/>
            <person name="Andersson B."/>
            <person name="Romanha A.J."/>
            <person name="Steindel M."/>
            <person name="de Vasconcelos A.T."/>
            <person name="Grisard E.C."/>
        </authorList>
    </citation>
    <scope>NUCLEOTIDE SEQUENCE [LARGE SCALE GENOMIC DNA]</scope>
    <source>
        <strain evidence="3 4">SC58</strain>
    </source>
</reference>
<evidence type="ECO:0000313" key="3">
    <source>
        <dbReference type="EMBL" id="ESL10810.1"/>
    </source>
</evidence>
<dbReference type="Proteomes" id="UP000031737">
    <property type="component" value="Unassembled WGS sequence"/>
</dbReference>
<sequence length="516" mass="56688">MATNMHPRANDSFATTSVTALEEEHIPEDISVLEIVKKFVVTGVPLTLATLSQFSIITVILAVVGRKLGVNELGGASLALGLINATAFAFAAGSCGALETVLSHTYGLYKSRGGTGTMYMYGTYVQRMLIILAFISIPLGAILIYIDEFLEYIGQSEEVVYYTGRFCRIATFGIPSTQIFQVLGRYYACQHETRPLSIVMLVASLFNPIFQILLIHWFGFDGSPVAWLLLFTFIDASLIAYAYWTGLYKKTWGGWDRKALKNIKALLKLAIPSMAMMMSEWVILEVISVCAGFAEPHELAAFSITMQVFGVCWSIASGVMILVCVFIGNAIGEGKPLLGKRIANVAIVIVAVIAVFDVTLCWILEDRIPFLFTSEEKVVVVYRRLLRYVLPYHVFDTFQSTVMGILRGCGLQKIGAIIIGSALCLVGAPLAFYLFFHVKYGVESLWIGPFIGVVVLGCPSYVYLLYWHIDWSNLKAHEEESNVAMEEGAEAVGATEVTVESREGAVQCPVPGTVNE</sequence>
<dbReference type="GO" id="GO:0016020">
    <property type="term" value="C:membrane"/>
    <property type="evidence" value="ECO:0007669"/>
    <property type="project" value="InterPro"/>
</dbReference>
<dbReference type="Pfam" id="PF01554">
    <property type="entry name" value="MatE"/>
    <property type="match status" value="2"/>
</dbReference>
<name>A0A061J8Z6_TRYRA</name>
<comment type="similarity">
    <text evidence="1">Belongs to the multi antimicrobial extrusion (MATE) (TC 2.A.66.1) family.</text>
</comment>
<organism evidence="3 4">
    <name type="scientific">Trypanosoma rangeli SC58</name>
    <dbReference type="NCBI Taxonomy" id="429131"/>
    <lineage>
        <taxon>Eukaryota</taxon>
        <taxon>Discoba</taxon>
        <taxon>Euglenozoa</taxon>
        <taxon>Kinetoplastea</taxon>
        <taxon>Metakinetoplastina</taxon>
        <taxon>Trypanosomatida</taxon>
        <taxon>Trypanosomatidae</taxon>
        <taxon>Trypanosoma</taxon>
        <taxon>Herpetosoma</taxon>
    </lineage>
</organism>